<organism evidence="1 2">
    <name type="scientific">Vigna mungo</name>
    <name type="common">Black gram</name>
    <name type="synonym">Phaseolus mungo</name>
    <dbReference type="NCBI Taxonomy" id="3915"/>
    <lineage>
        <taxon>Eukaryota</taxon>
        <taxon>Viridiplantae</taxon>
        <taxon>Streptophyta</taxon>
        <taxon>Embryophyta</taxon>
        <taxon>Tracheophyta</taxon>
        <taxon>Spermatophyta</taxon>
        <taxon>Magnoliopsida</taxon>
        <taxon>eudicotyledons</taxon>
        <taxon>Gunneridae</taxon>
        <taxon>Pentapetalae</taxon>
        <taxon>rosids</taxon>
        <taxon>fabids</taxon>
        <taxon>Fabales</taxon>
        <taxon>Fabaceae</taxon>
        <taxon>Papilionoideae</taxon>
        <taxon>50 kb inversion clade</taxon>
        <taxon>NPAAA clade</taxon>
        <taxon>indigoferoid/millettioid clade</taxon>
        <taxon>Phaseoleae</taxon>
        <taxon>Vigna</taxon>
    </lineage>
</organism>
<evidence type="ECO:0000313" key="2">
    <source>
        <dbReference type="Proteomes" id="UP001374535"/>
    </source>
</evidence>
<geneLocation type="mitochondrion" evidence="1"/>
<keyword evidence="1" id="KW-0496">Mitochondrion</keyword>
<accession>A0AAQ3PDF8</accession>
<keyword evidence="2" id="KW-1185">Reference proteome</keyword>
<gene>
    <name evidence="1" type="ORF">V8G54_000188</name>
</gene>
<reference evidence="1 2" key="1">
    <citation type="journal article" date="2023" name="Life. Sci Alliance">
        <title>Evolutionary insights into 3D genome organization and epigenetic landscape of Vigna mungo.</title>
        <authorList>
            <person name="Junaid A."/>
            <person name="Singh B."/>
            <person name="Bhatia S."/>
        </authorList>
    </citation>
    <scope>NUCLEOTIDE SEQUENCE [LARGE SCALE GENOMIC DNA]</scope>
    <source>
        <strain evidence="1">Urdbean</strain>
    </source>
</reference>
<dbReference type="Proteomes" id="UP001374535">
    <property type="component" value="Mitochondrion MT"/>
</dbReference>
<proteinExistence type="predicted"/>
<name>A0AAQ3PDF8_VIGMU</name>
<protein>
    <submittedName>
        <fullName evidence="1">Uncharacterized protein</fullName>
    </submittedName>
</protein>
<dbReference type="AlphaFoldDB" id="A0AAQ3PDF8"/>
<dbReference type="EMBL" id="CP144701">
    <property type="protein sequence ID" value="WVZ26891.1"/>
    <property type="molecule type" value="Genomic_DNA"/>
</dbReference>
<evidence type="ECO:0000313" key="1">
    <source>
        <dbReference type="EMBL" id="WVZ26891.1"/>
    </source>
</evidence>
<sequence length="188" mass="21037">MPLSSCSSERVSKQRASSYEFVAKVKLELGTELIKARILEEDQGGKIPGWDKYGLCLCKVKRKETTGDYPFFSSNSGNAAIPDWNSSPPTPEARMAYYRSVRSSLGTWIPNLEDPEPVISFFYQENAFLLVATDYFTKWVEAEPSKVCLPYQISHSSSSSGFLLAVEAVAVLERVPYSIWFHSTSPLT</sequence>